<geneLocation type="plasmid" evidence="2 3">
    <name>pCY360</name>
</geneLocation>
<dbReference type="Gene3D" id="3.30.930.30">
    <property type="match status" value="1"/>
</dbReference>
<dbReference type="Proteomes" id="UP000001299">
    <property type="component" value="Plasmid pCY360"/>
</dbReference>
<dbReference type="AlphaFoldDB" id="E0S3Z5"/>
<accession>E0S3Z5</accession>
<feature type="region of interest" description="Disordered" evidence="1">
    <location>
        <begin position="1"/>
        <end position="28"/>
    </location>
</feature>
<evidence type="ECO:0000313" key="3">
    <source>
        <dbReference type="Proteomes" id="UP000001299"/>
    </source>
</evidence>
<keyword evidence="2" id="KW-0614">Plasmid</keyword>
<dbReference type="EMBL" id="CP001812">
    <property type="protein sequence ID" value="ADL36127.1"/>
    <property type="molecule type" value="Genomic_DNA"/>
</dbReference>
<sequence length="339" mass="40154">MRATMRNSRSGYAKHNDRDFDINSPDNDGHIDADRQYLNTYWHCYGEEKLTFAQAEKKYYEEHYKASLEESNRIKINRRHKELCRTMKNVLESKKSAPEETILQIGDRNETVDLRVFEACVKEYVKELEKFSSNIHILDYAIHADEETPHAHIRKVYDYVDEKGHECLSQVQALKALGFDCPDPEQKVDRLNNPKVSFDAYMREKWYDICLEHDIEIERDPRDNSQGHRDKEQFIADQKLEEEKSLQKSLEESQRHAMELAAEIERLKKENRAQNKLIQKQEMQLQNKDKELEETKSQLEQAMDAYEQEAGHRKAKRLARENRIDKGLLPHSSKEKTKI</sequence>
<feature type="compositionally biased region" description="Polar residues" evidence="1">
    <location>
        <begin position="1"/>
        <end position="10"/>
    </location>
</feature>
<organism evidence="2 3">
    <name type="scientific">Butyrivibrio proteoclasticus (strain ATCC 51982 / DSM 14932 / B316)</name>
    <name type="common">Clostridium proteoclasticum</name>
    <dbReference type="NCBI Taxonomy" id="515622"/>
    <lineage>
        <taxon>Bacteria</taxon>
        <taxon>Bacillati</taxon>
        <taxon>Bacillota</taxon>
        <taxon>Clostridia</taxon>
        <taxon>Lachnospirales</taxon>
        <taxon>Lachnospiraceae</taxon>
        <taxon>Butyrivibrio</taxon>
    </lineage>
</organism>
<keyword evidence="3" id="KW-1185">Reference proteome</keyword>
<dbReference type="HOGENOM" id="CLU_818052_0_0_9"/>
<gene>
    <name evidence="2" type="primary">mobA</name>
    <name evidence="2" type="ordered locus">bpr_II189</name>
</gene>
<evidence type="ECO:0000313" key="2">
    <source>
        <dbReference type="EMBL" id="ADL36127.1"/>
    </source>
</evidence>
<proteinExistence type="predicted"/>
<name>E0S3Z5_BUTPB</name>
<feature type="compositionally biased region" description="Basic and acidic residues" evidence="1">
    <location>
        <begin position="14"/>
        <end position="28"/>
    </location>
</feature>
<dbReference type="RefSeq" id="WP_013282776.1">
    <property type="nucleotide sequence ID" value="NC_014389.1"/>
</dbReference>
<feature type="region of interest" description="Disordered" evidence="1">
    <location>
        <begin position="306"/>
        <end position="339"/>
    </location>
</feature>
<reference evidence="2 3" key="1">
    <citation type="journal article" date="2010" name="PLoS ONE">
        <title>The glycobiome of the rumen bacterium Butyrivibrio proteoclasticus B316(T) highlights adaptation to a polysaccharide-rich environment.</title>
        <authorList>
            <person name="Kelly W.J."/>
            <person name="Leahy S.C."/>
            <person name="Altermann E."/>
            <person name="Yeoman C.J."/>
            <person name="Dunne J.C."/>
            <person name="Kong Z."/>
            <person name="Pacheco D.M."/>
            <person name="Li D."/>
            <person name="Noel S.J."/>
            <person name="Moon C.D."/>
            <person name="Cookson A.L."/>
            <person name="Attwood G.T."/>
        </authorList>
    </citation>
    <scope>NUCLEOTIDE SEQUENCE [LARGE SCALE GENOMIC DNA]</scope>
    <source>
        <strain evidence="3">ATCC 51982 / DSM 14932 / B316</strain>
        <plasmid evidence="3">Plasmid pCY360</plasmid>
    </source>
</reference>
<feature type="compositionally biased region" description="Basic and acidic residues" evidence="1">
    <location>
        <begin position="318"/>
        <end position="339"/>
    </location>
</feature>
<evidence type="ECO:0000256" key="1">
    <source>
        <dbReference type="SAM" id="MobiDB-lite"/>
    </source>
</evidence>
<protein>
    <submittedName>
        <fullName evidence="2">Mobilisation protein MobA</fullName>
    </submittedName>
</protein>
<dbReference type="KEGG" id="bpb:bpr_II189"/>